<comment type="caution">
    <text evidence="2">The sequence shown here is derived from an EMBL/GenBank/DDBJ whole genome shotgun (WGS) entry which is preliminary data.</text>
</comment>
<dbReference type="GO" id="GO:0005929">
    <property type="term" value="C:cilium"/>
    <property type="evidence" value="ECO:0007669"/>
    <property type="project" value="TreeGrafter"/>
</dbReference>
<sequence>MNEKISWIFPIKGVTESISTQTLFHFKSKCRDKWEDEIKIGLQEIDQSLQADDKFELGSVPVDLHQMILKCFSVKCTKNQLNNPPENLHYAVRFSPMKPFKEVQNSLYKIILEATPPDEDDVIIINSPLNKTTNVSFKLTNKTKNYAKFFAGFTPDSDAEFSIIPKVGDLEPYGREGTTFVISFTPIECKLTIQTVEMYWSYIIKGILTKICTTSNQTFFY</sequence>
<gene>
    <name evidence="2" type="ORF">PSON_ATCC_30995.1.T1280076</name>
</gene>
<name>A0A8S1R0D5_9CILI</name>
<dbReference type="GO" id="GO:0060271">
    <property type="term" value="P:cilium assembly"/>
    <property type="evidence" value="ECO:0007669"/>
    <property type="project" value="TreeGrafter"/>
</dbReference>
<feature type="domain" description="CFAP47-like immunoglobulin-like" evidence="1">
    <location>
        <begin position="15"/>
        <end position="102"/>
    </location>
</feature>
<dbReference type="OrthoDB" id="10060824at2759"/>
<protein>
    <recommendedName>
        <fullName evidence="1">CFAP47-like immunoglobulin-like domain-containing protein</fullName>
    </recommendedName>
</protein>
<dbReference type="EMBL" id="CAJJDN010000128">
    <property type="protein sequence ID" value="CAD8120824.1"/>
    <property type="molecule type" value="Genomic_DNA"/>
</dbReference>
<dbReference type="AlphaFoldDB" id="A0A8S1R0D5"/>
<dbReference type="PANTHER" id="PTHR45912">
    <property type="entry name" value="CILIA- AND FLAGELLA-ASSOCIATED PROTEIN 47"/>
    <property type="match status" value="1"/>
</dbReference>
<dbReference type="Pfam" id="PF26579">
    <property type="entry name" value="Ig_CFAP47"/>
    <property type="match status" value="1"/>
</dbReference>
<evidence type="ECO:0000313" key="2">
    <source>
        <dbReference type="EMBL" id="CAD8120824.1"/>
    </source>
</evidence>
<dbReference type="PANTHER" id="PTHR45912:SF3">
    <property type="entry name" value="CILIA- AND FLAGELLA-ASSOCIATED PROTEIN 47"/>
    <property type="match status" value="1"/>
</dbReference>
<dbReference type="Proteomes" id="UP000692954">
    <property type="component" value="Unassembled WGS sequence"/>
</dbReference>
<reference evidence="2" key="1">
    <citation type="submission" date="2021-01" db="EMBL/GenBank/DDBJ databases">
        <authorList>
            <consortium name="Genoscope - CEA"/>
            <person name="William W."/>
        </authorList>
    </citation>
    <scope>NUCLEOTIDE SEQUENCE</scope>
</reference>
<dbReference type="InterPro" id="IPR058952">
    <property type="entry name" value="Ig_CFAP47"/>
</dbReference>
<organism evidence="2 3">
    <name type="scientific">Paramecium sonneborni</name>
    <dbReference type="NCBI Taxonomy" id="65129"/>
    <lineage>
        <taxon>Eukaryota</taxon>
        <taxon>Sar</taxon>
        <taxon>Alveolata</taxon>
        <taxon>Ciliophora</taxon>
        <taxon>Intramacronucleata</taxon>
        <taxon>Oligohymenophorea</taxon>
        <taxon>Peniculida</taxon>
        <taxon>Parameciidae</taxon>
        <taxon>Paramecium</taxon>
    </lineage>
</organism>
<accession>A0A8S1R0D5</accession>
<keyword evidence="3" id="KW-1185">Reference proteome</keyword>
<proteinExistence type="predicted"/>
<evidence type="ECO:0000313" key="3">
    <source>
        <dbReference type="Proteomes" id="UP000692954"/>
    </source>
</evidence>
<evidence type="ECO:0000259" key="1">
    <source>
        <dbReference type="Pfam" id="PF26579"/>
    </source>
</evidence>